<dbReference type="GO" id="GO:0008236">
    <property type="term" value="F:serine-type peptidase activity"/>
    <property type="evidence" value="ECO:0007669"/>
    <property type="project" value="UniProtKB-KW"/>
</dbReference>
<dbReference type="InterPro" id="IPR004634">
    <property type="entry name" value="Pept_S49_pIV"/>
</dbReference>
<dbReference type="Proteomes" id="UP000515913">
    <property type="component" value="Chromosome"/>
</dbReference>
<keyword evidence="8" id="KW-0812">Transmembrane</keyword>
<dbReference type="PANTHER" id="PTHR33209:SF1">
    <property type="entry name" value="PEPTIDASE S49 DOMAIN-CONTAINING PROTEIN"/>
    <property type="match status" value="1"/>
</dbReference>
<evidence type="ECO:0000256" key="7">
    <source>
        <dbReference type="PIRSR" id="PIRSR001217-1"/>
    </source>
</evidence>
<dbReference type="InterPro" id="IPR029045">
    <property type="entry name" value="ClpP/crotonase-like_dom_sf"/>
</dbReference>
<dbReference type="InterPro" id="IPR004635">
    <property type="entry name" value="Pept_S49_SppA"/>
</dbReference>
<dbReference type="InterPro" id="IPR047272">
    <property type="entry name" value="S49_SppA_C"/>
</dbReference>
<dbReference type="Gene3D" id="3.90.226.10">
    <property type="entry name" value="2-enoyl-CoA Hydratase, Chain A, domain 1"/>
    <property type="match status" value="2"/>
</dbReference>
<feature type="active site" description="Proton donor/acceptor" evidence="7">
    <location>
        <position position="199"/>
    </location>
</feature>
<dbReference type="NCBIfam" id="TIGR00705">
    <property type="entry name" value="SppA_67K"/>
    <property type="match status" value="1"/>
</dbReference>
<sequence length="574" mass="64440">MKILKFLLKWIVSIVTFIIKEVFSFFIKGTLFLLIILILVGLVLKETKAVKKVSKPGTVVQLEINGEYPEGNDVLPSIFSTQNENFYSVITKLDAIAEDKNVKGLFVKINNSEFSNGQLEELGEKIAFVKSKGKEVITYTDTLTNKSYLLALNGNKIYMPPTQAADINLTGYYSELAYYKGLADRLGVQFNVIHVGDYKSFGENYTKGKMSKEYKENITSLKDTVYNNFIEKISTSRGILTDEVNNKILSGMFVNGDINKLLENKFIDKLITEDEIIKDIGKENIISFTEYDKKEEIKNSKNKIAIFYLNGEIYTDNSKNGDLTNSITPSGVQEKIDQIINNDEIKGVILRINSPGGSALASNIINSKIQNLKLKKPVYVSIGDVAASGGYYIASAGDKIFADKESITGSIGVVSLIPNFQKTLKKLDVNVETIQKGEYADLYSLTQDFTEKDREKIYDSSVRVYDEFVNVVAKGRGKTSEYINTIGQGKVWLGEEGKNIGLVDEIGGLEATIASFSKDLKLENYQIIEVSGKAKIDKILKRNIPFLNLYYKAENLININELYFKPLYYFPYDI</sequence>
<dbReference type="PIRSF" id="PIRSF001217">
    <property type="entry name" value="Protease_4_SppA"/>
    <property type="match status" value="1"/>
</dbReference>
<gene>
    <name evidence="10" type="primary">sppA</name>
    <name evidence="10" type="ORF">H9Q81_02000</name>
</gene>
<keyword evidence="4" id="KW-0378">Hydrolase</keyword>
<dbReference type="NCBIfam" id="TIGR00706">
    <property type="entry name" value="SppA_dom"/>
    <property type="match status" value="1"/>
</dbReference>
<accession>A0A7G9GXV5</accession>
<feature type="active site" description="Nucleophile" evidence="7">
    <location>
        <position position="388"/>
    </location>
</feature>
<keyword evidence="11" id="KW-1185">Reference proteome</keyword>
<evidence type="ECO:0000256" key="5">
    <source>
        <dbReference type="ARBA" id="ARBA00022825"/>
    </source>
</evidence>
<evidence type="ECO:0000313" key="11">
    <source>
        <dbReference type="Proteomes" id="UP000515913"/>
    </source>
</evidence>
<feature type="domain" description="Peptidase S49" evidence="9">
    <location>
        <begin position="372"/>
        <end position="522"/>
    </location>
</feature>
<dbReference type="CDD" id="cd07018">
    <property type="entry name" value="S49_SppA_67K_type"/>
    <property type="match status" value="1"/>
</dbReference>
<evidence type="ECO:0000256" key="1">
    <source>
        <dbReference type="ARBA" id="ARBA00004370"/>
    </source>
</evidence>
<keyword evidence="6 8" id="KW-0472">Membrane</keyword>
<reference evidence="10 11" key="1">
    <citation type="submission" date="2020-08" db="EMBL/GenBank/DDBJ databases">
        <authorList>
            <person name="Liu C."/>
            <person name="Sun Q."/>
        </authorList>
    </citation>
    <scope>NUCLEOTIDE SEQUENCE [LARGE SCALE GENOMIC DNA]</scope>
    <source>
        <strain evidence="10 11">NSJ-57</strain>
    </source>
</reference>
<keyword evidence="5" id="KW-0720">Serine protease</keyword>
<dbReference type="GO" id="GO:0016020">
    <property type="term" value="C:membrane"/>
    <property type="evidence" value="ECO:0007669"/>
    <property type="project" value="UniProtKB-SubCell"/>
</dbReference>
<feature type="domain" description="Peptidase S49" evidence="9">
    <location>
        <begin position="130"/>
        <end position="280"/>
    </location>
</feature>
<dbReference type="InterPro" id="IPR002142">
    <property type="entry name" value="Peptidase_S49"/>
</dbReference>
<comment type="subcellular location">
    <subcellularLocation>
        <location evidence="1">Membrane</location>
    </subcellularLocation>
</comment>
<organism evidence="10 11">
    <name type="scientific">Fusobacterium hominis</name>
    <dbReference type="NCBI Taxonomy" id="2764326"/>
    <lineage>
        <taxon>Bacteria</taxon>
        <taxon>Fusobacteriati</taxon>
        <taxon>Fusobacteriota</taxon>
        <taxon>Fusobacteriia</taxon>
        <taxon>Fusobacteriales</taxon>
        <taxon>Fusobacteriaceae</taxon>
        <taxon>Fusobacterium</taxon>
    </lineage>
</organism>
<dbReference type="EMBL" id="CP060637">
    <property type="protein sequence ID" value="QNM15637.1"/>
    <property type="molecule type" value="Genomic_DNA"/>
</dbReference>
<dbReference type="Pfam" id="PF01343">
    <property type="entry name" value="Peptidase_S49"/>
    <property type="match status" value="2"/>
</dbReference>
<evidence type="ECO:0000256" key="4">
    <source>
        <dbReference type="ARBA" id="ARBA00022801"/>
    </source>
</evidence>
<evidence type="ECO:0000256" key="6">
    <source>
        <dbReference type="ARBA" id="ARBA00023136"/>
    </source>
</evidence>
<dbReference type="KEGG" id="fho:H9Q81_02000"/>
<dbReference type="InterPro" id="IPR047217">
    <property type="entry name" value="S49_SppA_67K_type_N"/>
</dbReference>
<dbReference type="AlphaFoldDB" id="A0A7G9GXV5"/>
<dbReference type="GO" id="GO:0006465">
    <property type="term" value="P:signal peptide processing"/>
    <property type="evidence" value="ECO:0007669"/>
    <property type="project" value="InterPro"/>
</dbReference>
<evidence type="ECO:0000256" key="2">
    <source>
        <dbReference type="ARBA" id="ARBA00008683"/>
    </source>
</evidence>
<feature type="transmembrane region" description="Helical" evidence="8">
    <location>
        <begin position="21"/>
        <end position="44"/>
    </location>
</feature>
<keyword evidence="8" id="KW-1133">Transmembrane helix</keyword>
<evidence type="ECO:0000256" key="3">
    <source>
        <dbReference type="ARBA" id="ARBA00022670"/>
    </source>
</evidence>
<dbReference type="SUPFAM" id="SSF52096">
    <property type="entry name" value="ClpP/crotonase"/>
    <property type="match status" value="2"/>
</dbReference>
<evidence type="ECO:0000256" key="8">
    <source>
        <dbReference type="SAM" id="Phobius"/>
    </source>
</evidence>
<name>A0A7G9GXV5_9FUSO</name>
<dbReference type="CDD" id="cd07023">
    <property type="entry name" value="S49_Sppa_N_C"/>
    <property type="match status" value="1"/>
</dbReference>
<protein>
    <submittedName>
        <fullName evidence="10">Signal peptide peptidase SppA</fullName>
    </submittedName>
</protein>
<proteinExistence type="inferred from homology"/>
<dbReference type="RefSeq" id="WP_187423037.1">
    <property type="nucleotide sequence ID" value="NZ_CP060637.1"/>
</dbReference>
<comment type="similarity">
    <text evidence="2">Belongs to the peptidase S49 family.</text>
</comment>
<dbReference type="PANTHER" id="PTHR33209">
    <property type="entry name" value="PROTEASE 4"/>
    <property type="match status" value="1"/>
</dbReference>
<evidence type="ECO:0000313" key="10">
    <source>
        <dbReference type="EMBL" id="QNM15637.1"/>
    </source>
</evidence>
<keyword evidence="3" id="KW-0645">Protease</keyword>
<evidence type="ECO:0000259" key="9">
    <source>
        <dbReference type="Pfam" id="PF01343"/>
    </source>
</evidence>
<dbReference type="Gene3D" id="6.20.330.10">
    <property type="match status" value="1"/>
</dbReference>